<dbReference type="Proteomes" id="UP000092124">
    <property type="component" value="Unassembled WGS sequence"/>
</dbReference>
<evidence type="ECO:0000313" key="1">
    <source>
        <dbReference type="EMBL" id="OBS71148.1"/>
    </source>
</evidence>
<protein>
    <submittedName>
        <fullName evidence="1">Uncharacterized protein</fullName>
    </submittedName>
</protein>
<organism evidence="1 2">
    <name type="scientific">Neotoma lepida</name>
    <name type="common">Desert woodrat</name>
    <dbReference type="NCBI Taxonomy" id="56216"/>
    <lineage>
        <taxon>Eukaryota</taxon>
        <taxon>Metazoa</taxon>
        <taxon>Chordata</taxon>
        <taxon>Craniata</taxon>
        <taxon>Vertebrata</taxon>
        <taxon>Euteleostomi</taxon>
        <taxon>Mammalia</taxon>
        <taxon>Eutheria</taxon>
        <taxon>Euarchontoglires</taxon>
        <taxon>Glires</taxon>
        <taxon>Rodentia</taxon>
        <taxon>Myomorpha</taxon>
        <taxon>Muroidea</taxon>
        <taxon>Cricetidae</taxon>
        <taxon>Neotominae</taxon>
        <taxon>Neotoma</taxon>
    </lineage>
</organism>
<name>A0A1A6GXT7_NEOLE</name>
<gene>
    <name evidence="1" type="ORF">A6R68_00311</name>
</gene>
<comment type="caution">
    <text evidence="1">The sequence shown here is derived from an EMBL/GenBank/DDBJ whole genome shotgun (WGS) entry which is preliminary data.</text>
</comment>
<accession>A0A1A6GXT7</accession>
<reference evidence="1 2" key="1">
    <citation type="submission" date="2016-06" db="EMBL/GenBank/DDBJ databases">
        <title>The Draft Genome Sequence and Annotation of the Desert Woodrat Neotoma lepida.</title>
        <authorList>
            <person name="Campbell M."/>
            <person name="Oakeson K.F."/>
            <person name="Yandell M."/>
            <person name="Halpert J.R."/>
            <person name="Dearing D."/>
        </authorList>
    </citation>
    <scope>NUCLEOTIDE SEQUENCE [LARGE SCALE GENOMIC DNA]</scope>
    <source>
        <strain evidence="1">417</strain>
        <tissue evidence="1">Liver</tissue>
    </source>
</reference>
<keyword evidence="2" id="KW-1185">Reference proteome</keyword>
<sequence length="91" mass="10469">MTSMWPFESPSTMNQSTMKQKICGFLVGVPWAWGFLYCIIQINLQLPFLGPNASDCYMYDYIYPHSPLRKCGYICCCPEIILQSYGPPLQE</sequence>
<dbReference type="AlphaFoldDB" id="A0A1A6GXT7"/>
<evidence type="ECO:0000313" key="2">
    <source>
        <dbReference type="Proteomes" id="UP000092124"/>
    </source>
</evidence>
<proteinExistence type="predicted"/>
<dbReference type="EMBL" id="LZPO01064585">
    <property type="protein sequence ID" value="OBS71148.1"/>
    <property type="molecule type" value="Genomic_DNA"/>
</dbReference>